<reference evidence="1" key="2">
    <citation type="journal article" date="2015" name="Data Brief">
        <title>Shoot transcriptome of the giant reed, Arundo donax.</title>
        <authorList>
            <person name="Barrero R.A."/>
            <person name="Guerrero F.D."/>
            <person name="Moolhuijzen P."/>
            <person name="Goolsby J.A."/>
            <person name="Tidwell J."/>
            <person name="Bellgard S.E."/>
            <person name="Bellgard M.I."/>
        </authorList>
    </citation>
    <scope>NUCLEOTIDE SEQUENCE</scope>
    <source>
        <tissue evidence="1">Shoot tissue taken approximately 20 cm above the soil surface</tissue>
    </source>
</reference>
<reference evidence="1" key="1">
    <citation type="submission" date="2014-09" db="EMBL/GenBank/DDBJ databases">
        <authorList>
            <person name="Magalhaes I.L.F."/>
            <person name="Oliveira U."/>
            <person name="Santos F.R."/>
            <person name="Vidigal T.H.D.A."/>
            <person name="Brescovit A.D."/>
            <person name="Santos A.J."/>
        </authorList>
    </citation>
    <scope>NUCLEOTIDE SEQUENCE</scope>
    <source>
        <tissue evidence="1">Shoot tissue taken approximately 20 cm above the soil surface</tissue>
    </source>
</reference>
<organism evidence="1">
    <name type="scientific">Arundo donax</name>
    <name type="common">Giant reed</name>
    <name type="synonym">Donax arundinaceus</name>
    <dbReference type="NCBI Taxonomy" id="35708"/>
    <lineage>
        <taxon>Eukaryota</taxon>
        <taxon>Viridiplantae</taxon>
        <taxon>Streptophyta</taxon>
        <taxon>Embryophyta</taxon>
        <taxon>Tracheophyta</taxon>
        <taxon>Spermatophyta</taxon>
        <taxon>Magnoliopsida</taxon>
        <taxon>Liliopsida</taxon>
        <taxon>Poales</taxon>
        <taxon>Poaceae</taxon>
        <taxon>PACMAD clade</taxon>
        <taxon>Arundinoideae</taxon>
        <taxon>Arundineae</taxon>
        <taxon>Arundo</taxon>
    </lineage>
</organism>
<dbReference type="EMBL" id="GBRH01255738">
    <property type="protein sequence ID" value="JAD42157.1"/>
    <property type="molecule type" value="Transcribed_RNA"/>
</dbReference>
<evidence type="ECO:0000313" key="1">
    <source>
        <dbReference type="EMBL" id="JAD42157.1"/>
    </source>
</evidence>
<sequence>MLRDWSSTEHKSSNAIVIWNDKSDSSFSVNWFAMTFALCKPYKPMNCEIKSLMKIIGVWCLYVVLRVTRD</sequence>
<dbReference type="AlphaFoldDB" id="A0A0A9A561"/>
<name>A0A0A9A561_ARUDO</name>
<protein>
    <submittedName>
        <fullName evidence="1">Uncharacterized protein</fullName>
    </submittedName>
</protein>
<accession>A0A0A9A561</accession>
<proteinExistence type="predicted"/>